<keyword evidence="2" id="KW-1185">Reference proteome</keyword>
<dbReference type="RefSeq" id="WP_090593345.1">
    <property type="nucleotide sequence ID" value="NZ_CP104302.1"/>
</dbReference>
<organism evidence="1 2">
    <name type="scientific">Mycolicibacterium brumae</name>
    <dbReference type="NCBI Taxonomy" id="85968"/>
    <lineage>
        <taxon>Bacteria</taxon>
        <taxon>Bacillati</taxon>
        <taxon>Actinomycetota</taxon>
        <taxon>Actinomycetes</taxon>
        <taxon>Mycobacteriales</taxon>
        <taxon>Mycobacteriaceae</taxon>
        <taxon>Mycolicibacterium</taxon>
    </lineage>
</organism>
<dbReference type="OrthoDB" id="4390288at2"/>
<accession>A0A2G5P6U5</accession>
<evidence type="ECO:0008006" key="3">
    <source>
        <dbReference type="Google" id="ProtNLM"/>
    </source>
</evidence>
<dbReference type="Gene3D" id="3.40.960.10">
    <property type="entry name" value="VSR Endonuclease"/>
    <property type="match status" value="1"/>
</dbReference>
<dbReference type="AlphaFoldDB" id="A0A2G5P6U5"/>
<comment type="caution">
    <text evidence="1">The sequence shown here is derived from an EMBL/GenBank/DDBJ whole genome shotgun (WGS) entry which is preliminary data.</text>
</comment>
<sequence>MSAQTYTRPFVGAQALASGVIANKYQLRRDFTPVFPGIYLPIDFLPESDRPSRGEAGRVLRQRTEAAWLWSGRQGVIAGSAAIALRGAKWVDHDVPIDLLLPSQRSPAGIVVHRDGFFDDDVQVLADMRVTTVARTVFDLCRWLSVDEAVARVDALANVAVINTKVILELATRHRWARNVRRVKKVLDLHDRGARSPKESWLRLVATSAGFPRPKTQIEVPIPGTRRRYFLDMGWEWLLIGLEYDGEHHRTPRQVRYDLVRMEELAALGWIVIRVAKGTAPDEIIRRLQRAWDARQASIAG</sequence>
<protein>
    <recommendedName>
        <fullName evidence="3">DUF559 domain-containing protein</fullName>
    </recommendedName>
</protein>
<dbReference type="STRING" id="85968.GCA_900073015_03676"/>
<evidence type="ECO:0000313" key="2">
    <source>
        <dbReference type="Proteomes" id="UP000230551"/>
    </source>
</evidence>
<gene>
    <name evidence="1" type="ORF">CQY22_014555</name>
</gene>
<dbReference type="EMBL" id="PDCN02000021">
    <property type="protein sequence ID" value="PIB73986.1"/>
    <property type="molecule type" value="Genomic_DNA"/>
</dbReference>
<evidence type="ECO:0000313" key="1">
    <source>
        <dbReference type="EMBL" id="PIB73986.1"/>
    </source>
</evidence>
<dbReference type="Proteomes" id="UP000230551">
    <property type="component" value="Unassembled WGS sequence"/>
</dbReference>
<reference evidence="1 2" key="1">
    <citation type="journal article" date="2017" name="Infect. Genet. Evol.">
        <title>The new phylogeny of the genus Mycobacterium: The old and the news.</title>
        <authorList>
            <person name="Tortoli E."/>
            <person name="Fedrizzi T."/>
            <person name="Meehan C.J."/>
            <person name="Trovato A."/>
            <person name="Grottola A."/>
            <person name="Giacobazzi E."/>
            <person name="Serpini G.F."/>
            <person name="Tagliazucchi S."/>
            <person name="Fabio A."/>
            <person name="Bettua C."/>
            <person name="Bertorelli R."/>
            <person name="Frascaro F."/>
            <person name="De Sanctis V."/>
            <person name="Pecorari M."/>
            <person name="Jousson O."/>
            <person name="Segata N."/>
            <person name="Cirillo D.M."/>
        </authorList>
    </citation>
    <scope>NUCLEOTIDE SEQUENCE [LARGE SCALE GENOMIC DNA]</scope>
    <source>
        <strain evidence="1 2">CIP1034565</strain>
    </source>
</reference>
<proteinExistence type="predicted"/>
<name>A0A2G5P6U5_9MYCO</name>